<dbReference type="InterPro" id="IPR007855">
    <property type="entry name" value="RDRP"/>
</dbReference>
<dbReference type="Pfam" id="PF05183">
    <property type="entry name" value="RdRP"/>
    <property type="match status" value="1"/>
</dbReference>
<keyword evidence="7" id="KW-0943">RNA-mediated gene silencing</keyword>
<feature type="domain" description="DUF7636" evidence="10">
    <location>
        <begin position="1427"/>
        <end position="1545"/>
    </location>
</feature>
<feature type="domain" description="RDRP core" evidence="9">
    <location>
        <begin position="421"/>
        <end position="1032"/>
    </location>
</feature>
<comment type="similarity">
    <text evidence="1">Belongs to the RdRP family.</text>
</comment>
<keyword evidence="5" id="KW-0548">Nucleotidyltransferase</keyword>
<dbReference type="GO" id="GO:0003968">
    <property type="term" value="F:RNA-directed RNA polymerase activity"/>
    <property type="evidence" value="ECO:0007669"/>
    <property type="project" value="UniProtKB-KW"/>
</dbReference>
<dbReference type="EMBL" id="UXUI01008048">
    <property type="protein sequence ID" value="VDD90330.1"/>
    <property type="molecule type" value="Genomic_DNA"/>
</dbReference>
<dbReference type="InterPro" id="IPR058752">
    <property type="entry name" value="RDRP_C_head"/>
</dbReference>
<evidence type="ECO:0000313" key="15">
    <source>
        <dbReference type="Proteomes" id="UP000274131"/>
    </source>
</evidence>
<evidence type="ECO:0000313" key="16">
    <source>
        <dbReference type="WBParaSite" id="EVEC_0000545001-mRNA-1"/>
    </source>
</evidence>
<comment type="catalytic activity">
    <reaction evidence="8">
        <text>RNA(n) + a ribonucleoside 5'-triphosphate = RNA(n+1) + diphosphate</text>
        <dbReference type="Rhea" id="RHEA:21248"/>
        <dbReference type="Rhea" id="RHEA-COMP:14527"/>
        <dbReference type="Rhea" id="RHEA-COMP:17342"/>
        <dbReference type="ChEBI" id="CHEBI:33019"/>
        <dbReference type="ChEBI" id="CHEBI:61557"/>
        <dbReference type="ChEBI" id="CHEBI:140395"/>
        <dbReference type="EC" id="2.7.7.48"/>
    </reaction>
</comment>
<feature type="domain" description="PH-like" evidence="12">
    <location>
        <begin position="77"/>
        <end position="264"/>
    </location>
</feature>
<dbReference type="OrthoDB" id="6513042at2759"/>
<dbReference type="InterPro" id="IPR056053">
    <property type="entry name" value="DUF7636"/>
</dbReference>
<reference evidence="14 15" key="2">
    <citation type="submission" date="2018-10" db="EMBL/GenBank/DDBJ databases">
        <authorList>
            <consortium name="Pathogen Informatics"/>
        </authorList>
    </citation>
    <scope>NUCLEOTIDE SEQUENCE [LARGE SCALE GENOMIC DNA]</scope>
</reference>
<evidence type="ECO:0000256" key="7">
    <source>
        <dbReference type="ARBA" id="ARBA00023158"/>
    </source>
</evidence>
<dbReference type="GO" id="GO:0031380">
    <property type="term" value="C:nuclear RNA-directed RNA polymerase complex"/>
    <property type="evidence" value="ECO:0007669"/>
    <property type="project" value="TreeGrafter"/>
</dbReference>
<evidence type="ECO:0000256" key="6">
    <source>
        <dbReference type="ARBA" id="ARBA00022884"/>
    </source>
</evidence>
<dbReference type="InterPro" id="IPR057596">
    <property type="entry name" value="RDRP_core"/>
</dbReference>
<dbReference type="EC" id="2.7.7.48" evidence="2"/>
<organism evidence="16">
    <name type="scientific">Enterobius vermicularis</name>
    <name type="common">Human pinworm</name>
    <dbReference type="NCBI Taxonomy" id="51028"/>
    <lineage>
        <taxon>Eukaryota</taxon>
        <taxon>Metazoa</taxon>
        <taxon>Ecdysozoa</taxon>
        <taxon>Nematoda</taxon>
        <taxon>Chromadorea</taxon>
        <taxon>Rhabditida</taxon>
        <taxon>Spirurina</taxon>
        <taxon>Oxyuridomorpha</taxon>
        <taxon>Oxyuroidea</taxon>
        <taxon>Oxyuridae</taxon>
        <taxon>Enterobius</taxon>
    </lineage>
</organism>
<accession>A0A158QAJ6</accession>
<gene>
    <name evidence="14" type="ORF">EVEC_LOCUS5081</name>
</gene>
<proteinExistence type="inferred from homology"/>
<evidence type="ECO:0000256" key="8">
    <source>
        <dbReference type="ARBA" id="ARBA00048744"/>
    </source>
</evidence>
<dbReference type="GO" id="GO:0030422">
    <property type="term" value="P:siRNA processing"/>
    <property type="evidence" value="ECO:0007669"/>
    <property type="project" value="TreeGrafter"/>
</dbReference>
<reference evidence="16" key="1">
    <citation type="submission" date="2016-04" db="UniProtKB">
        <authorList>
            <consortium name="WormBaseParasite"/>
        </authorList>
    </citation>
    <scope>IDENTIFICATION</scope>
</reference>
<dbReference type="Pfam" id="PF25359">
    <property type="entry name" value="PH_met_RdRP"/>
    <property type="match status" value="1"/>
</dbReference>
<evidence type="ECO:0000259" key="9">
    <source>
        <dbReference type="Pfam" id="PF05183"/>
    </source>
</evidence>
<evidence type="ECO:0000256" key="5">
    <source>
        <dbReference type="ARBA" id="ARBA00022695"/>
    </source>
</evidence>
<evidence type="ECO:0000313" key="14">
    <source>
        <dbReference type="EMBL" id="VDD90330.1"/>
    </source>
</evidence>
<dbReference type="Pfam" id="PF24934">
    <property type="entry name" value="DUF7752"/>
    <property type="match status" value="1"/>
</dbReference>
<dbReference type="InterPro" id="IPR057493">
    <property type="entry name" value="PH_RdRP-assoc"/>
</dbReference>
<dbReference type="Pfam" id="PF26253">
    <property type="entry name" value="RdRP_head"/>
    <property type="match status" value="1"/>
</dbReference>
<protein>
    <recommendedName>
        <fullName evidence="2">RNA-directed RNA polymerase</fullName>
        <ecNumber evidence="2">2.7.7.48</ecNumber>
    </recommendedName>
</protein>
<dbReference type="PANTHER" id="PTHR23079">
    <property type="entry name" value="RNA-DEPENDENT RNA POLYMERASE"/>
    <property type="match status" value="1"/>
</dbReference>
<feature type="domain" description="RDRP C-terminal head" evidence="13">
    <location>
        <begin position="1074"/>
        <end position="1210"/>
    </location>
</feature>
<dbReference type="InterPro" id="IPR056654">
    <property type="entry name" value="DUF7752"/>
</dbReference>
<evidence type="ECO:0000259" key="11">
    <source>
        <dbReference type="Pfam" id="PF24934"/>
    </source>
</evidence>
<dbReference type="GO" id="GO:0003723">
    <property type="term" value="F:RNA binding"/>
    <property type="evidence" value="ECO:0007669"/>
    <property type="project" value="UniProtKB-KW"/>
</dbReference>
<keyword evidence="15" id="KW-1185">Reference proteome</keyword>
<evidence type="ECO:0000259" key="13">
    <source>
        <dbReference type="Pfam" id="PF26253"/>
    </source>
</evidence>
<evidence type="ECO:0000256" key="4">
    <source>
        <dbReference type="ARBA" id="ARBA00022679"/>
    </source>
</evidence>
<dbReference type="STRING" id="51028.A0A158QAJ6"/>
<evidence type="ECO:0000259" key="10">
    <source>
        <dbReference type="Pfam" id="PF24642"/>
    </source>
</evidence>
<evidence type="ECO:0000256" key="2">
    <source>
        <dbReference type="ARBA" id="ARBA00012494"/>
    </source>
</evidence>
<keyword evidence="3" id="KW-0696">RNA-directed RNA polymerase</keyword>
<dbReference type="Proteomes" id="UP000274131">
    <property type="component" value="Unassembled WGS sequence"/>
</dbReference>
<name>A0A158QAJ6_ENTVE</name>
<dbReference type="Pfam" id="PF24642">
    <property type="entry name" value="DUF7636"/>
    <property type="match status" value="1"/>
</dbReference>
<dbReference type="PANTHER" id="PTHR23079:SF57">
    <property type="entry name" value="RNA-DIRECTED RNA POLYMERASE"/>
    <property type="match status" value="1"/>
</dbReference>
<evidence type="ECO:0000256" key="1">
    <source>
        <dbReference type="ARBA" id="ARBA00005762"/>
    </source>
</evidence>
<keyword evidence="4" id="KW-0808">Transferase</keyword>
<keyword evidence="6" id="KW-0694">RNA-binding</keyword>
<evidence type="ECO:0000259" key="12">
    <source>
        <dbReference type="Pfam" id="PF25359"/>
    </source>
</evidence>
<sequence length="1547" mass="177255">MGSYADWVALKVLTNEPHLVDEIIDLVLSIPTYCENRIEVAESQQINQYDIHGLNDPTVELSFDLGERNVTTQHYFCSPAQPGFSLSSLSFGNLRETGLFLSHFTRRPNRQDTEVVKRYMLGSCGMFVDFEHDRGSFVVVFGAFGGIFYTHSVKYESIRRIIVDLLYGEDCVNMFILLNYPPDLRRLPSKVVDRDFHSRERRRSVPERAGINGEPNRHDNCAAINDSPMLCLSFQLPFNWDEFYVLISRLNARTRIPIEFSNIRCNYFDVKRYCAMPVKLIGTDYRSRAKAPNKTEYQPHMPRVDDFWSSKLRKTDFALEYLIAALLSRGAVVKDQILIKEEARNKFLELVLKEYGRKPELALEGLERLLNFVDETKQISSLIAAYEKIMNNLWNNHETFRDVLQKTEDGSYTRVRKAMIVTPTRTLLVVPELLMGNRVLRMFDGSGYGALRVQFRDDDGTKLRVNNAGNFLIDTTVHNTLLHGVYISDRHFVYLASSNSQMRDNGCYFFDDGEGGEGQGGQAQKIRESLGKFDKTNIPKLMSRIGQCFTQAEQCDEKLERGKYNKVHDFIGGKDANGEPYTFSDGVGKMSYKFASTIAKKMELGSCVPSCFQVRYRGIKGVLSVDPAMDERHEWAKKNCVKDTKKLIEKTLCLNVLFRPSQDKFSAPRATYIDIVKISSPVPVSLNRPLICIMDQVSEMQGYELHKRVCGRIHSLLDRQLMQMAEMLMSEDRCRKRLNELPRRISVEYLSTVKGFALTQEPFFRTLLFASAKFTLKKQLMKEQIQIPFNLGRTMFGVVDESGLLQYGQVFIQYTSDVEMKTPGKNAAKEILKGKVLITKNPSVVAGDVRVFTAIDVPELRHLVDVVVFPQSGPRPHPDEMAGSDLDGDEYSIIWDQELFFDHNEEPLDFTKDSRKAQDIPQDQVVAEMRNFFVEYIKQDSIGTISNAFLVNADLYGIKSEVCKNIARKHSKSVDFPKTGSPPDPLVKTWKKTENDVSIPPEKPERWPDFMCKNHEPFYASRRLVGQLFRRIKAVDDVLTLTMVSEGLASISIDVTLVWPGYEKFLDVAERDYSLMDNYGIEDEGQLYSGCITVLRNRLSEKDNDDMSLYNTNYMIEKKVNDIFRVFRKLFFKEFGGFEACTTPLSSKEFPSSDQDLRRLCEESNDDMKAKASAYYLICYERATRTNGKRILSFPWLVWDILAQIKLSKQDPKSITVDPLSALVTKFMDDYCAKHESSMRELIRELTTNISGSDAILRYCRKYEGRMLNEESIQILFETSTVAFLPCGVWAEHHALFTGSFNPTKLSLLLIQFLVGHYVTDSYMANDCLIGQVDKNSANDVVQLKNMVGGIGKLFVQFLQFLSSRSFENLNYIDFNSPNLDYCSKLIRGQWLELHEVALKSFYGLMLKGCFDELPLAECRRPEAISVTEMDPFVIEIPDEIELPERDLTEKMMNYSGVDDLHLRRAPGRRDYIHLGKICFNSFLCCGSSEVFIVGRVILSARGSLESLRRLRDLVTVESITNCHMSDEEKSDMMVRLVYERILQLCQ</sequence>
<dbReference type="WBParaSite" id="EVEC_0000545001-mRNA-1">
    <property type="protein sequence ID" value="EVEC_0000545001-mRNA-1"/>
    <property type="gene ID" value="EVEC_0000545001"/>
</dbReference>
<evidence type="ECO:0000256" key="3">
    <source>
        <dbReference type="ARBA" id="ARBA00022484"/>
    </source>
</evidence>
<feature type="domain" description="DUF7752" evidence="11">
    <location>
        <begin position="1289"/>
        <end position="1375"/>
    </location>
</feature>